<dbReference type="Proteomes" id="UP000693672">
    <property type="component" value="Unassembled WGS sequence"/>
</dbReference>
<dbReference type="AlphaFoldDB" id="A0A916NN83"/>
<sequence>MRWKRNTKWIGVVLLLSLSAAALFGCSSARGSKETVPVKPEREQVQKVERLNETADDMYQKVLKGDVDGGRTALEQIGEQVIRIRFEGITSVEGMNALAETVTQAKRVFNAVKFNPEEGQLTAAKLRLATDALSHTNQPMWLQYYKVLQDDVTGLERAAKDQNKAALQKASEQLGHHLGIVHPSLLISRNAADVEKMDSLATFVKNQSVISAEPFKNVLNAVGPMLQVLDKLFMKQETTAYLPYNGQQNPILWTLAIGSVIMLALGFAGWRLSKKDHGLVTIHRGDEA</sequence>
<dbReference type="Pfam" id="PF09577">
    <property type="entry name" value="Spore_YpjB"/>
    <property type="match status" value="1"/>
</dbReference>
<dbReference type="PROSITE" id="PS51257">
    <property type="entry name" value="PROKAR_LIPOPROTEIN"/>
    <property type="match status" value="1"/>
</dbReference>
<evidence type="ECO:0000313" key="4">
    <source>
        <dbReference type="Proteomes" id="UP000693672"/>
    </source>
</evidence>
<keyword evidence="4" id="KW-1185">Reference proteome</keyword>
<evidence type="ECO:0008006" key="5">
    <source>
        <dbReference type="Google" id="ProtNLM"/>
    </source>
</evidence>
<keyword evidence="1" id="KW-0812">Transmembrane</keyword>
<dbReference type="RefSeq" id="WP_218091188.1">
    <property type="nucleotide sequence ID" value="NZ_CAJVAS010000004.1"/>
</dbReference>
<dbReference type="InterPro" id="IPR014231">
    <property type="entry name" value="Spore_YpjB"/>
</dbReference>
<feature type="chain" id="PRO_5039342908" description="Sporulation protein YpjB" evidence="2">
    <location>
        <begin position="25"/>
        <end position="288"/>
    </location>
</feature>
<keyword evidence="1" id="KW-0472">Membrane</keyword>
<feature type="transmembrane region" description="Helical" evidence="1">
    <location>
        <begin position="251"/>
        <end position="270"/>
    </location>
</feature>
<feature type="signal peptide" evidence="2">
    <location>
        <begin position="1"/>
        <end position="24"/>
    </location>
</feature>
<evidence type="ECO:0000256" key="1">
    <source>
        <dbReference type="SAM" id="Phobius"/>
    </source>
</evidence>
<keyword evidence="1" id="KW-1133">Transmembrane helix</keyword>
<protein>
    <recommendedName>
        <fullName evidence="5">Sporulation protein YpjB</fullName>
    </recommendedName>
</protein>
<proteinExistence type="predicted"/>
<name>A0A916NN83_9BACL</name>
<gene>
    <name evidence="3" type="ORF">PAESOLCIP111_01383</name>
</gene>
<evidence type="ECO:0000256" key="2">
    <source>
        <dbReference type="SAM" id="SignalP"/>
    </source>
</evidence>
<dbReference type="EMBL" id="CAJVAS010000004">
    <property type="protein sequence ID" value="CAG7611470.1"/>
    <property type="molecule type" value="Genomic_DNA"/>
</dbReference>
<keyword evidence="2" id="KW-0732">Signal</keyword>
<reference evidence="3" key="1">
    <citation type="submission" date="2021-06" db="EMBL/GenBank/DDBJ databases">
        <authorList>
            <person name="Criscuolo A."/>
        </authorList>
    </citation>
    <scope>NUCLEOTIDE SEQUENCE</scope>
    <source>
        <strain evidence="3">CIP111600</strain>
    </source>
</reference>
<organism evidence="3 4">
    <name type="scientific">Paenibacillus solanacearum</name>
    <dbReference type="NCBI Taxonomy" id="2048548"/>
    <lineage>
        <taxon>Bacteria</taxon>
        <taxon>Bacillati</taxon>
        <taxon>Bacillota</taxon>
        <taxon>Bacilli</taxon>
        <taxon>Bacillales</taxon>
        <taxon>Paenibacillaceae</taxon>
        <taxon>Paenibacillus</taxon>
    </lineage>
</organism>
<comment type="caution">
    <text evidence="3">The sequence shown here is derived from an EMBL/GenBank/DDBJ whole genome shotgun (WGS) entry which is preliminary data.</text>
</comment>
<evidence type="ECO:0000313" key="3">
    <source>
        <dbReference type="EMBL" id="CAG7611470.1"/>
    </source>
</evidence>
<accession>A0A916NN83</accession>